<dbReference type="Proteomes" id="UP000255192">
    <property type="component" value="Unassembled WGS sequence"/>
</dbReference>
<gene>
    <name evidence="1" type="ORF">NCTC204_02349</name>
</gene>
<evidence type="ECO:0000313" key="1">
    <source>
        <dbReference type="EMBL" id="STU91753.1"/>
    </source>
</evidence>
<reference evidence="1 2" key="1">
    <citation type="submission" date="2018-06" db="EMBL/GenBank/DDBJ databases">
        <authorList>
            <consortium name="Pathogen Informatics"/>
            <person name="Doyle S."/>
        </authorList>
    </citation>
    <scope>NUCLEOTIDE SEQUENCE [LARGE SCALE GENOMIC DNA]</scope>
    <source>
        <strain evidence="1 2">NCTC204</strain>
    </source>
</reference>
<organism evidence="1 2">
    <name type="scientific">Klebsiella pneumoniae</name>
    <dbReference type="NCBI Taxonomy" id="573"/>
    <lineage>
        <taxon>Bacteria</taxon>
        <taxon>Pseudomonadati</taxon>
        <taxon>Pseudomonadota</taxon>
        <taxon>Gammaproteobacteria</taxon>
        <taxon>Enterobacterales</taxon>
        <taxon>Enterobacteriaceae</taxon>
        <taxon>Klebsiella/Raoultella group</taxon>
        <taxon>Klebsiella</taxon>
        <taxon>Klebsiella pneumoniae complex</taxon>
    </lineage>
</organism>
<accession>A0A377ZZF6</accession>
<sequence>MNNPEKTICFQNDHIPLMNSYRDAGPAYPTEVMTSSPLSPSFATVARIMTRSLIARRANCLRIFLQICNSAEITL</sequence>
<name>A0A377ZZF6_KLEPN</name>
<protein>
    <submittedName>
        <fullName evidence="1">Phenolic acid decarboxylase</fullName>
    </submittedName>
</protein>
<dbReference type="AlphaFoldDB" id="A0A377ZZF6"/>
<dbReference type="EMBL" id="UGMD01000002">
    <property type="protein sequence ID" value="STU91753.1"/>
    <property type="molecule type" value="Genomic_DNA"/>
</dbReference>
<dbReference type="InterPro" id="IPR008729">
    <property type="entry name" value="PA_de_COase"/>
</dbReference>
<dbReference type="Gene3D" id="2.40.128.20">
    <property type="match status" value="1"/>
</dbReference>
<proteinExistence type="predicted"/>
<dbReference type="GO" id="GO:0016831">
    <property type="term" value="F:carboxy-lyase activity"/>
    <property type="evidence" value="ECO:0007669"/>
    <property type="project" value="InterPro"/>
</dbReference>
<evidence type="ECO:0000313" key="2">
    <source>
        <dbReference type="Proteomes" id="UP000255192"/>
    </source>
</evidence>
<dbReference type="Pfam" id="PF05870">
    <property type="entry name" value="PA_decarbox"/>
    <property type="match status" value="1"/>
</dbReference>
<dbReference type="SUPFAM" id="SSF50814">
    <property type="entry name" value="Lipocalins"/>
    <property type="match status" value="1"/>
</dbReference>
<dbReference type="InterPro" id="IPR012674">
    <property type="entry name" value="Calycin"/>
</dbReference>